<dbReference type="InterPro" id="IPR005665">
    <property type="entry name" value="SecF_bac"/>
</dbReference>
<proteinExistence type="inferred from homology"/>
<dbReference type="InterPro" id="IPR022646">
    <property type="entry name" value="SecD/SecF_CS"/>
</dbReference>
<comment type="similarity">
    <text evidence="13">Belongs to the SecD/SecF family. SecF subfamily.</text>
</comment>
<dbReference type="Pfam" id="PF02355">
    <property type="entry name" value="SecD_SecF_C"/>
    <property type="match status" value="1"/>
</dbReference>
<feature type="transmembrane region" description="Helical" evidence="13">
    <location>
        <begin position="138"/>
        <end position="155"/>
    </location>
</feature>
<dbReference type="PANTHER" id="PTHR30081:SF8">
    <property type="entry name" value="PROTEIN TRANSLOCASE SUBUNIT SECF"/>
    <property type="match status" value="1"/>
</dbReference>
<evidence type="ECO:0000256" key="2">
    <source>
        <dbReference type="ARBA" id="ARBA00022448"/>
    </source>
</evidence>
<organism evidence="15 16">
    <name type="scientific">Solemya pervernicosa gill symbiont</name>
    <dbReference type="NCBI Taxonomy" id="642797"/>
    <lineage>
        <taxon>Bacteria</taxon>
        <taxon>Pseudomonadati</taxon>
        <taxon>Pseudomonadota</taxon>
        <taxon>Gammaproteobacteria</taxon>
        <taxon>sulfur-oxidizing symbionts</taxon>
    </lineage>
</organism>
<feature type="transmembrane region" description="Helical" evidence="13">
    <location>
        <begin position="241"/>
        <end position="259"/>
    </location>
</feature>
<dbReference type="RefSeq" id="WP_078482206.1">
    <property type="nucleotide sequence ID" value="NZ_MPRL01000002.1"/>
</dbReference>
<dbReference type="InterPro" id="IPR022645">
    <property type="entry name" value="SecD/SecF_bac"/>
</dbReference>
<evidence type="ECO:0000256" key="1">
    <source>
        <dbReference type="ARBA" id="ARBA00004651"/>
    </source>
</evidence>
<dbReference type="GO" id="GO:0043952">
    <property type="term" value="P:protein transport by the Sec complex"/>
    <property type="evidence" value="ECO:0007669"/>
    <property type="project" value="UniProtKB-UniRule"/>
</dbReference>
<dbReference type="Proteomes" id="UP000191110">
    <property type="component" value="Unassembled WGS sequence"/>
</dbReference>
<dbReference type="AlphaFoldDB" id="A0A1T2LAP9"/>
<gene>
    <name evidence="13" type="primary">secF</name>
    <name evidence="15" type="ORF">BOW53_00960</name>
</gene>
<dbReference type="InterPro" id="IPR048634">
    <property type="entry name" value="SecD_SecF_C"/>
</dbReference>
<dbReference type="PANTHER" id="PTHR30081">
    <property type="entry name" value="PROTEIN-EXPORT MEMBRANE PROTEIN SEC"/>
    <property type="match status" value="1"/>
</dbReference>
<evidence type="ECO:0000313" key="15">
    <source>
        <dbReference type="EMBL" id="OOZ42179.1"/>
    </source>
</evidence>
<feature type="domain" description="SSD" evidence="14">
    <location>
        <begin position="158"/>
        <end position="290"/>
    </location>
</feature>
<evidence type="ECO:0000256" key="6">
    <source>
        <dbReference type="ARBA" id="ARBA00022927"/>
    </source>
</evidence>
<dbReference type="SUPFAM" id="SSF82866">
    <property type="entry name" value="Multidrug efflux transporter AcrB transmembrane domain"/>
    <property type="match status" value="1"/>
</dbReference>
<dbReference type="InterPro" id="IPR022813">
    <property type="entry name" value="SecD/SecF_arch_bac"/>
</dbReference>
<comment type="function">
    <text evidence="10 13">Part of the Sec protein translocase complex. Interacts with the SecYEG preprotein conducting channel. SecDF uses the proton motive force (PMF) to complete protein translocation after the ATP-dependent function of SecA.</text>
</comment>
<feature type="transmembrane region" description="Helical" evidence="13">
    <location>
        <begin position="162"/>
        <end position="183"/>
    </location>
</feature>
<dbReference type="Gene3D" id="1.20.1640.10">
    <property type="entry name" value="Multidrug efflux transporter AcrB transmembrane domain"/>
    <property type="match status" value="1"/>
</dbReference>
<protein>
    <recommendedName>
        <fullName evidence="13">Protein-export membrane protein SecF</fullName>
    </recommendedName>
</protein>
<evidence type="ECO:0000259" key="14">
    <source>
        <dbReference type="PROSITE" id="PS50156"/>
    </source>
</evidence>
<evidence type="ECO:0000256" key="7">
    <source>
        <dbReference type="ARBA" id="ARBA00022989"/>
    </source>
</evidence>
<keyword evidence="8 13" id="KW-0811">Translocation</keyword>
<dbReference type="PROSITE" id="PS50156">
    <property type="entry name" value="SSD"/>
    <property type="match status" value="1"/>
</dbReference>
<dbReference type="InterPro" id="IPR000731">
    <property type="entry name" value="SSD"/>
</dbReference>
<dbReference type="NCBIfam" id="TIGR00966">
    <property type="entry name" value="transloc_SecF"/>
    <property type="match status" value="1"/>
</dbReference>
<evidence type="ECO:0000256" key="5">
    <source>
        <dbReference type="ARBA" id="ARBA00022692"/>
    </source>
</evidence>
<comment type="caution">
    <text evidence="13">Lacks conserved residue(s) required for the propagation of feature annotation.</text>
</comment>
<evidence type="ECO:0000256" key="12">
    <source>
        <dbReference type="ARBA" id="ARBA00061053"/>
    </source>
</evidence>
<comment type="similarity">
    <text evidence="11">In the C-terminal section; belongs to the SecD/SecF family. SecF subfamily.</text>
</comment>
<dbReference type="GO" id="GO:0006605">
    <property type="term" value="P:protein targeting"/>
    <property type="evidence" value="ECO:0007669"/>
    <property type="project" value="UniProtKB-UniRule"/>
</dbReference>
<evidence type="ECO:0000256" key="13">
    <source>
        <dbReference type="HAMAP-Rule" id="MF_01464"/>
    </source>
</evidence>
<sequence length="312" mass="33993">MSMAKKPFAIDFMSKRKFAVVISATLILVAIFSLATRGLNFGIDFTGGTLIEVAYPESVDLKSVRSTLAEAGFKDATAQHFGTSKDLLIRIAASDTEGSSEISNRVLERLDKEAGVKLDMRRVEFVGPQVGDELTEQGGLAMLFALIGILIYVALRFEYRFAFGSVFALVHDVMITLGIFSLLGIEFDLTVLAAILAVIGYSLNDTIVVFDRVRENFRRIRKGEPVDVVNTSINETLARTLMTSLTTMLVLLALFFLGGEVIHSFALALIIGVVVGTYSSIYIASASVLMLGVSKEDLMQVKKEGVELDDLP</sequence>
<dbReference type="EMBL" id="MPRL01000002">
    <property type="protein sequence ID" value="OOZ42179.1"/>
    <property type="molecule type" value="Genomic_DNA"/>
</dbReference>
<keyword evidence="16" id="KW-1185">Reference proteome</keyword>
<dbReference type="PRINTS" id="PR01755">
    <property type="entry name" value="SECFTRNLCASE"/>
</dbReference>
<keyword evidence="5 13" id="KW-0812">Transmembrane</keyword>
<comment type="similarity">
    <text evidence="12">In the N-terminal section; belongs to the SecD/SecF family. SecD subfamily.</text>
</comment>
<keyword evidence="2 13" id="KW-0813">Transport</keyword>
<dbReference type="FunFam" id="1.20.1640.10:FF:000024">
    <property type="entry name" value="Multifunctional fusion protein"/>
    <property type="match status" value="1"/>
</dbReference>
<dbReference type="NCBIfam" id="TIGR00916">
    <property type="entry name" value="2A0604s01"/>
    <property type="match status" value="1"/>
</dbReference>
<keyword evidence="7 13" id="KW-1133">Transmembrane helix</keyword>
<evidence type="ECO:0000256" key="11">
    <source>
        <dbReference type="ARBA" id="ARBA00060856"/>
    </source>
</evidence>
<evidence type="ECO:0000313" key="16">
    <source>
        <dbReference type="Proteomes" id="UP000191110"/>
    </source>
</evidence>
<evidence type="ECO:0000256" key="3">
    <source>
        <dbReference type="ARBA" id="ARBA00022475"/>
    </source>
</evidence>
<name>A0A1T2LAP9_9GAMM</name>
<feature type="transmembrane region" description="Helical" evidence="13">
    <location>
        <begin position="265"/>
        <end position="293"/>
    </location>
</feature>
<keyword evidence="6 13" id="KW-0653">Protein transport</keyword>
<dbReference type="GO" id="GO:0065002">
    <property type="term" value="P:intracellular protein transmembrane transport"/>
    <property type="evidence" value="ECO:0007669"/>
    <property type="project" value="UniProtKB-UniRule"/>
</dbReference>
<keyword evidence="4" id="KW-0997">Cell inner membrane</keyword>
<dbReference type="GO" id="GO:0015450">
    <property type="term" value="F:protein-transporting ATPase activity"/>
    <property type="evidence" value="ECO:0007669"/>
    <property type="project" value="InterPro"/>
</dbReference>
<dbReference type="Pfam" id="PF07549">
    <property type="entry name" value="Sec_GG"/>
    <property type="match status" value="1"/>
</dbReference>
<keyword evidence="3 13" id="KW-1003">Cell membrane</keyword>
<comment type="caution">
    <text evidence="15">The sequence shown here is derived from an EMBL/GenBank/DDBJ whole genome shotgun (WGS) entry which is preliminary data.</text>
</comment>
<comment type="subcellular location">
    <subcellularLocation>
        <location evidence="1 13">Cell membrane</location>
        <topology evidence="1 13">Multi-pass membrane protein</topology>
    </subcellularLocation>
</comment>
<comment type="subunit">
    <text evidence="13">Forms a complex with SecD. Part of the essential Sec protein translocation apparatus which comprises SecA, SecYEG and auxiliary proteins SecDF-YajC and YidC.</text>
</comment>
<evidence type="ECO:0000256" key="8">
    <source>
        <dbReference type="ARBA" id="ARBA00023010"/>
    </source>
</evidence>
<accession>A0A1T2LAP9</accession>
<dbReference type="GO" id="GO:0005886">
    <property type="term" value="C:plasma membrane"/>
    <property type="evidence" value="ECO:0007669"/>
    <property type="project" value="UniProtKB-SubCell"/>
</dbReference>
<evidence type="ECO:0000256" key="4">
    <source>
        <dbReference type="ARBA" id="ARBA00022519"/>
    </source>
</evidence>
<dbReference type="OrthoDB" id="9774769at2"/>
<reference evidence="15 16" key="1">
    <citation type="submission" date="2016-11" db="EMBL/GenBank/DDBJ databases">
        <title>Mixed transmission modes and dynamic genome evolution in an obligate animal-bacterial symbiosis.</title>
        <authorList>
            <person name="Russell S.L."/>
            <person name="Corbett-Detig R.B."/>
            <person name="Cavanaugh C.M."/>
        </authorList>
    </citation>
    <scope>NUCLEOTIDE SEQUENCE [LARGE SCALE GENOMIC DNA]</scope>
    <source>
        <strain evidence="15">Sveles-Q1</strain>
    </source>
</reference>
<evidence type="ECO:0000256" key="10">
    <source>
        <dbReference type="ARBA" id="ARBA00059018"/>
    </source>
</evidence>
<dbReference type="InterPro" id="IPR055344">
    <property type="entry name" value="SecD_SecF_C_bact"/>
</dbReference>
<keyword evidence="9 13" id="KW-0472">Membrane</keyword>
<feature type="transmembrane region" description="Helical" evidence="13">
    <location>
        <begin position="189"/>
        <end position="210"/>
    </location>
</feature>
<dbReference type="HAMAP" id="MF_01464_B">
    <property type="entry name" value="SecF_B"/>
    <property type="match status" value="1"/>
</dbReference>
<evidence type="ECO:0000256" key="9">
    <source>
        <dbReference type="ARBA" id="ARBA00023136"/>
    </source>
</evidence>